<evidence type="ECO:0000313" key="1">
    <source>
        <dbReference type="EMBL" id="KUM27578.1"/>
    </source>
</evidence>
<sequence length="108" mass="11862">MTGGTISTFVLSGCMAPVPPVEPPLLSEGSPDRPINCEVALEPAFEALVKASLVKGWSAQEIAETLLKLATEHAETIVGRQRVATQLYRWRVSSLVDMHVRQFLGRFR</sequence>
<organism evidence="1 2">
    <name type="scientific">Rhizobium loti</name>
    <name type="common">Mesorhizobium loti</name>
    <dbReference type="NCBI Taxonomy" id="381"/>
    <lineage>
        <taxon>Bacteria</taxon>
        <taxon>Pseudomonadati</taxon>
        <taxon>Pseudomonadota</taxon>
        <taxon>Alphaproteobacteria</taxon>
        <taxon>Hyphomicrobiales</taxon>
        <taxon>Phyllobacteriaceae</taxon>
        <taxon>Mesorhizobium</taxon>
    </lineage>
</organism>
<dbReference type="EMBL" id="LPWA01000090">
    <property type="protein sequence ID" value="KUM27578.1"/>
    <property type="molecule type" value="Genomic_DNA"/>
</dbReference>
<protein>
    <submittedName>
        <fullName evidence="1">Uncharacterized protein</fullName>
    </submittedName>
</protein>
<accession>A0A117N4H3</accession>
<evidence type="ECO:0000313" key="2">
    <source>
        <dbReference type="Proteomes" id="UP000053176"/>
    </source>
</evidence>
<dbReference type="Proteomes" id="UP000053176">
    <property type="component" value="Unassembled WGS sequence"/>
</dbReference>
<reference evidence="1 2" key="1">
    <citation type="submission" date="2015-12" db="EMBL/GenBank/DDBJ databases">
        <title>Draft genome sequence of Mesorhizobium sp. UFLA 01-765, a multitolerant efficient symbiont and plant-growth promoting strain isolated from Zn-mining soil using Leucaena leucocephala as a trap plant.</title>
        <authorList>
            <person name="Rangel W.M."/>
            <person name="Thijs S."/>
            <person name="Longatti S.M."/>
            <person name="Moreira F.M."/>
            <person name="Weyens N."/>
            <person name="Vangronsveld J."/>
            <person name="Van Hamme J.D."/>
            <person name="Bottos E.M."/>
            <person name="Rineau F."/>
        </authorList>
    </citation>
    <scope>NUCLEOTIDE SEQUENCE [LARGE SCALE GENOMIC DNA]</scope>
    <source>
        <strain evidence="1 2">UFLA 01-765</strain>
    </source>
</reference>
<proteinExistence type="predicted"/>
<gene>
    <name evidence="1" type="ORF">AU467_16945</name>
</gene>
<name>A0A117N4H3_RHILI</name>
<dbReference type="AlphaFoldDB" id="A0A117N4H3"/>
<comment type="caution">
    <text evidence="1">The sequence shown here is derived from an EMBL/GenBank/DDBJ whole genome shotgun (WGS) entry which is preliminary data.</text>
</comment>